<proteinExistence type="predicted"/>
<dbReference type="SUPFAM" id="SSF103642">
    <property type="entry name" value="Sec-C motif"/>
    <property type="match status" value="1"/>
</dbReference>
<dbReference type="InterPro" id="IPR004027">
    <property type="entry name" value="SEC_C_motif"/>
</dbReference>
<evidence type="ECO:0000313" key="2">
    <source>
        <dbReference type="EMBL" id="MCQ3024373.1"/>
    </source>
</evidence>
<dbReference type="Pfam" id="PF02810">
    <property type="entry name" value="SEC-C"/>
    <property type="match status" value="1"/>
</dbReference>
<evidence type="ECO:0000313" key="1">
    <source>
        <dbReference type="EMBL" id="MCQ3024332.1"/>
    </source>
</evidence>
<feature type="non-terminal residue" evidence="1">
    <location>
        <position position="1"/>
    </location>
</feature>
<comment type="caution">
    <text evidence="1">The sequence shown here is derived from an EMBL/GenBank/DDBJ whole genome shotgun (WGS) entry which is preliminary data.</text>
</comment>
<dbReference type="AlphaFoldDB" id="A0AAW5J9A0"/>
<evidence type="ECO:0000313" key="3">
    <source>
        <dbReference type="Proteomes" id="UP001206018"/>
    </source>
</evidence>
<dbReference type="Proteomes" id="UP001206018">
    <property type="component" value="Unassembled WGS sequence"/>
</dbReference>
<reference evidence="1" key="1">
    <citation type="submission" date="2022-07" db="EMBL/GenBank/DDBJ databases">
        <title>The diversity of lipopeptides in the P. syringae complex parallels phylogeny and sheds light on structural diversification during evolutionary history.</title>
        <authorList>
            <person name="Bricout A."/>
            <person name="Morris C.E."/>
            <person name="Chandeysson C."/>
            <person name="Duban M."/>
            <person name="Boistel C."/>
            <person name="Chataigne G."/>
            <person name="Lecouturier D."/>
            <person name="Jacques P."/>
            <person name="Leclere V."/>
            <person name="Rochex A."/>
        </authorList>
    </citation>
    <scope>NUCLEOTIDE SEQUENCE</scope>
    <source>
        <strain evidence="1">LYR0002</strain>
    </source>
</reference>
<accession>A0AAW5J9A0</accession>
<dbReference type="Gene3D" id="3.10.450.50">
    <property type="match status" value="1"/>
</dbReference>
<gene>
    <name evidence="1" type="ORF">NLO85_28495</name>
    <name evidence="2" type="ORF">NLO85_28725</name>
</gene>
<dbReference type="EMBL" id="JANAKN010000246">
    <property type="protein sequence ID" value="MCQ3024332.1"/>
    <property type="molecule type" value="Genomic_DNA"/>
</dbReference>
<organism evidence="1 3">
    <name type="scientific">Pseudomonas savastanoi</name>
    <name type="common">Pseudomonas syringae pv. savastanoi</name>
    <dbReference type="NCBI Taxonomy" id="29438"/>
    <lineage>
        <taxon>Bacteria</taxon>
        <taxon>Pseudomonadati</taxon>
        <taxon>Pseudomonadota</taxon>
        <taxon>Gammaproteobacteria</taxon>
        <taxon>Pseudomonadales</taxon>
        <taxon>Pseudomonadaceae</taxon>
        <taxon>Pseudomonas</taxon>
    </lineage>
</organism>
<dbReference type="RefSeq" id="WP_255872196.1">
    <property type="nucleotide sequence ID" value="NZ_JANAKF010000136.1"/>
</dbReference>
<sequence>APCPCSSGRKFKHCCGSNSPTMH</sequence>
<name>A0AAW5J9A0_PSESS</name>
<protein>
    <submittedName>
        <fullName evidence="1">SEC-C metal-binding domain-containing protein</fullName>
    </submittedName>
</protein>
<dbReference type="EMBL" id="JANAKN010000312">
    <property type="protein sequence ID" value="MCQ3024373.1"/>
    <property type="molecule type" value="Genomic_DNA"/>
</dbReference>